<organism evidence="2 3">
    <name type="scientific">Fusarium mundagurra</name>
    <dbReference type="NCBI Taxonomy" id="1567541"/>
    <lineage>
        <taxon>Eukaryota</taxon>
        <taxon>Fungi</taxon>
        <taxon>Dikarya</taxon>
        <taxon>Ascomycota</taxon>
        <taxon>Pezizomycotina</taxon>
        <taxon>Sordariomycetes</taxon>
        <taxon>Hypocreomycetidae</taxon>
        <taxon>Hypocreales</taxon>
        <taxon>Nectriaceae</taxon>
        <taxon>Fusarium</taxon>
        <taxon>Fusarium fujikuroi species complex</taxon>
    </lineage>
</organism>
<feature type="compositionally biased region" description="Polar residues" evidence="1">
    <location>
        <begin position="394"/>
        <end position="410"/>
    </location>
</feature>
<dbReference type="EMBL" id="JAAOAN010000256">
    <property type="protein sequence ID" value="KAF5714030.1"/>
    <property type="molecule type" value="Genomic_DNA"/>
</dbReference>
<feature type="compositionally biased region" description="Basic and acidic residues" evidence="1">
    <location>
        <begin position="36"/>
        <end position="45"/>
    </location>
</feature>
<protein>
    <submittedName>
        <fullName evidence="2">Uncharacterized protein</fullName>
    </submittedName>
</protein>
<feature type="compositionally biased region" description="Basic and acidic residues" evidence="1">
    <location>
        <begin position="216"/>
        <end position="231"/>
    </location>
</feature>
<name>A0A8H6DEX8_9HYPO</name>
<evidence type="ECO:0000313" key="3">
    <source>
        <dbReference type="Proteomes" id="UP000544331"/>
    </source>
</evidence>
<feature type="region of interest" description="Disordered" evidence="1">
    <location>
        <begin position="366"/>
        <end position="418"/>
    </location>
</feature>
<dbReference type="OrthoDB" id="4754366at2759"/>
<evidence type="ECO:0000256" key="1">
    <source>
        <dbReference type="SAM" id="MobiDB-lite"/>
    </source>
</evidence>
<feature type="region of interest" description="Disordered" evidence="1">
    <location>
        <begin position="213"/>
        <end position="238"/>
    </location>
</feature>
<reference evidence="2 3" key="1">
    <citation type="submission" date="2020-05" db="EMBL/GenBank/DDBJ databases">
        <title>Identification and distribution of gene clusters putatively required for synthesis of sphingolipid metabolism inhibitors in phylogenetically diverse species of the filamentous fungus Fusarium.</title>
        <authorList>
            <person name="Kim H.-S."/>
            <person name="Busman M."/>
            <person name="Brown D.W."/>
            <person name="Divon H."/>
            <person name="Uhlig S."/>
            <person name="Proctor R.H."/>
        </authorList>
    </citation>
    <scope>NUCLEOTIDE SEQUENCE [LARGE SCALE GENOMIC DNA]</scope>
    <source>
        <strain evidence="2 3">NRRL 66235</strain>
    </source>
</reference>
<proteinExistence type="predicted"/>
<gene>
    <name evidence="2" type="ORF">FMUND_7627</name>
</gene>
<dbReference type="CDD" id="cd14686">
    <property type="entry name" value="bZIP"/>
    <property type="match status" value="1"/>
</dbReference>
<accession>A0A8H6DEX8</accession>
<comment type="caution">
    <text evidence="2">The sequence shown here is derived from an EMBL/GenBank/DDBJ whole genome shotgun (WGS) entry which is preliminary data.</text>
</comment>
<dbReference type="Proteomes" id="UP000544331">
    <property type="component" value="Unassembled WGS sequence"/>
</dbReference>
<sequence>MPPSKRPAPSTLNPPRVKVRGRPAKNDVQGTATSREAAERLSENTRPYRHDSVDHVVGRLTQAPGQGWSQAHEDAMDRMWQESEHSQAVVNMIEGARKNKGITTHGHLLKLCKVCLRVFQMSPIRFLSFSHGLEYQGDRGSSATFSKAFSNELDGLIIHPAFDGKKETLAIVIQYAVICRINNRRPWPNTASTPNCPALAKMAEVLKTSESGEFEDSVHRTHTDARRECGKGGKKPSKLSDLMHAVGETVKESSFNGIADPDEKLEYRGEVVWPASLYDLKNITKTLDETIWDDDSWNCTVEDALHSYRVVFHQQEAPTGEQLPEYYERSHKQKLRDWMVKSGLDPHQQVSDEPGEGLELAAMDGDEAQDQAQPCDVPRGDGTTSLAPEVRPLSQATSNPYASLESQETSPPEGASLQRIRDLEKEVADKEREIANLKSEVASLKAANPQNGTTPALSQIFSHRRIGLDPESYLDWDDITGT</sequence>
<evidence type="ECO:0000313" key="2">
    <source>
        <dbReference type="EMBL" id="KAF5714030.1"/>
    </source>
</evidence>
<feature type="region of interest" description="Disordered" evidence="1">
    <location>
        <begin position="1"/>
        <end position="45"/>
    </location>
</feature>
<keyword evidence="3" id="KW-1185">Reference proteome</keyword>
<dbReference type="AlphaFoldDB" id="A0A8H6DEX8"/>